<evidence type="ECO:0000256" key="4">
    <source>
        <dbReference type="ARBA" id="ARBA00022860"/>
    </source>
</evidence>
<dbReference type="EnsemblProtists" id="PYU1_T000714">
    <property type="protein sequence ID" value="PYU1_T000714"/>
    <property type="gene ID" value="PYU1_G000714"/>
</dbReference>
<name>K3W6X3_GLOUD</name>
<dbReference type="PANTHER" id="PTHR22706:SF1">
    <property type="entry name" value="ASSEMBLY FACTOR FOR SPINDLE MICROTUBULES"/>
    <property type="match status" value="1"/>
</dbReference>
<dbReference type="PROSITE" id="PS50096">
    <property type="entry name" value="IQ"/>
    <property type="match status" value="4"/>
</dbReference>
<dbReference type="GO" id="GO:0000922">
    <property type="term" value="C:spindle pole"/>
    <property type="evidence" value="ECO:0007669"/>
    <property type="project" value="TreeGrafter"/>
</dbReference>
<organism evidence="6 7">
    <name type="scientific">Globisporangium ultimum (strain ATCC 200006 / CBS 805.95 / DAOM BR144)</name>
    <name type="common">Pythium ultimum</name>
    <dbReference type="NCBI Taxonomy" id="431595"/>
    <lineage>
        <taxon>Eukaryota</taxon>
        <taxon>Sar</taxon>
        <taxon>Stramenopiles</taxon>
        <taxon>Oomycota</taxon>
        <taxon>Peronosporomycetes</taxon>
        <taxon>Pythiales</taxon>
        <taxon>Pythiaceae</taxon>
        <taxon>Globisporangium</taxon>
    </lineage>
</organism>
<dbReference type="PANTHER" id="PTHR22706">
    <property type="entry name" value="ASSEMBLY FACTOR FOR SPINDLE MICROTUBULES"/>
    <property type="match status" value="1"/>
</dbReference>
<reference evidence="7" key="2">
    <citation type="submission" date="2010-04" db="EMBL/GenBank/DDBJ databases">
        <authorList>
            <person name="Buell R."/>
            <person name="Hamilton J."/>
            <person name="Hostetler J."/>
        </authorList>
    </citation>
    <scope>NUCLEOTIDE SEQUENCE [LARGE SCALE GENOMIC DNA]</scope>
    <source>
        <strain evidence="7">DAOM:BR144</strain>
    </source>
</reference>
<dbReference type="GO" id="GO:0000278">
    <property type="term" value="P:mitotic cell cycle"/>
    <property type="evidence" value="ECO:0007669"/>
    <property type="project" value="TreeGrafter"/>
</dbReference>
<dbReference type="InterPro" id="IPR000048">
    <property type="entry name" value="IQ_motif_EF-hand-BS"/>
</dbReference>
<evidence type="ECO:0000256" key="3">
    <source>
        <dbReference type="ARBA" id="ARBA00022737"/>
    </source>
</evidence>
<feature type="region of interest" description="Disordered" evidence="5">
    <location>
        <begin position="265"/>
        <end position="292"/>
    </location>
</feature>
<dbReference type="VEuPathDB" id="FungiDB:PYU1_G000714"/>
<dbReference type="SMART" id="SM00015">
    <property type="entry name" value="IQ"/>
    <property type="match status" value="4"/>
</dbReference>
<dbReference type="EMBL" id="GL376620">
    <property type="status" value="NOT_ANNOTATED_CDS"/>
    <property type="molecule type" value="Genomic_DNA"/>
</dbReference>
<evidence type="ECO:0000313" key="6">
    <source>
        <dbReference type="EnsemblProtists" id="PYU1_T000714"/>
    </source>
</evidence>
<keyword evidence="7" id="KW-1185">Reference proteome</keyword>
<keyword evidence="4" id="KW-0112">Calmodulin-binding</keyword>
<sequence>MRAGVVSFQEKIEDERIAIKEFERKRDPAMALIQRIARGFLGRLEYRCRKVERERYLRKINHTAARIQTYVRGMQARRRTLIERCLRVIKRMHPSIWAYALTARPDQPPVFWYDNTAERNIFFWNYREFVRRSGGRPTLIKVETNVLELTKRMLLREYVLVSRIQSQWRGLTTRLVFREFKRQKGWLRGIQQSPAIKIQRLFRGHTSRKKCSALKVKTQYPAQMKMYKRERRARADQDSAKAFRSKLLAKYRLGYQVETTARMLAVPANDKKKPKMQEEEEEIGPETHTHQR</sequence>
<reference evidence="6" key="3">
    <citation type="submission" date="2015-02" db="UniProtKB">
        <authorList>
            <consortium name="EnsemblProtists"/>
        </authorList>
    </citation>
    <scope>IDENTIFICATION</scope>
    <source>
        <strain evidence="6">DAOM BR144</strain>
    </source>
</reference>
<accession>K3W6X3</accession>
<comment type="subcellular location">
    <subcellularLocation>
        <location evidence="1">Cytoplasm</location>
    </subcellularLocation>
</comment>
<proteinExistence type="predicted"/>
<keyword evidence="3" id="KW-0677">Repeat</keyword>
<dbReference type="Gene3D" id="1.20.5.190">
    <property type="match status" value="2"/>
</dbReference>
<dbReference type="Proteomes" id="UP000019132">
    <property type="component" value="Unassembled WGS sequence"/>
</dbReference>
<dbReference type="InterPro" id="IPR051185">
    <property type="entry name" value="ASPM"/>
</dbReference>
<evidence type="ECO:0000313" key="7">
    <source>
        <dbReference type="Proteomes" id="UP000019132"/>
    </source>
</evidence>
<dbReference type="GO" id="GO:0007051">
    <property type="term" value="P:spindle organization"/>
    <property type="evidence" value="ECO:0007669"/>
    <property type="project" value="TreeGrafter"/>
</dbReference>
<evidence type="ECO:0000256" key="1">
    <source>
        <dbReference type="ARBA" id="ARBA00004496"/>
    </source>
</evidence>
<dbReference type="GO" id="GO:0051295">
    <property type="term" value="P:establishment of meiotic spindle localization"/>
    <property type="evidence" value="ECO:0007669"/>
    <property type="project" value="TreeGrafter"/>
</dbReference>
<dbReference type="InParanoid" id="K3W6X3"/>
<keyword evidence="2" id="KW-0963">Cytoplasm</keyword>
<dbReference type="GO" id="GO:0005516">
    <property type="term" value="F:calmodulin binding"/>
    <property type="evidence" value="ECO:0007669"/>
    <property type="project" value="UniProtKB-KW"/>
</dbReference>
<protein>
    <submittedName>
        <fullName evidence="6">Uncharacterized protein</fullName>
    </submittedName>
</protein>
<evidence type="ECO:0000256" key="2">
    <source>
        <dbReference type="ARBA" id="ARBA00022490"/>
    </source>
</evidence>
<reference evidence="7" key="1">
    <citation type="journal article" date="2010" name="Genome Biol.">
        <title>Genome sequence of the necrotrophic plant pathogen Pythium ultimum reveals original pathogenicity mechanisms and effector repertoire.</title>
        <authorList>
            <person name="Levesque C.A."/>
            <person name="Brouwer H."/>
            <person name="Cano L."/>
            <person name="Hamilton J.P."/>
            <person name="Holt C."/>
            <person name="Huitema E."/>
            <person name="Raffaele S."/>
            <person name="Robideau G.P."/>
            <person name="Thines M."/>
            <person name="Win J."/>
            <person name="Zerillo M.M."/>
            <person name="Beakes G.W."/>
            <person name="Boore J.L."/>
            <person name="Busam D."/>
            <person name="Dumas B."/>
            <person name="Ferriera S."/>
            <person name="Fuerstenberg S.I."/>
            <person name="Gachon C.M."/>
            <person name="Gaulin E."/>
            <person name="Govers F."/>
            <person name="Grenville-Briggs L."/>
            <person name="Horner N."/>
            <person name="Hostetler J."/>
            <person name="Jiang R.H."/>
            <person name="Johnson J."/>
            <person name="Krajaejun T."/>
            <person name="Lin H."/>
            <person name="Meijer H.J."/>
            <person name="Moore B."/>
            <person name="Morris P."/>
            <person name="Phuntmart V."/>
            <person name="Puiu D."/>
            <person name="Shetty J."/>
            <person name="Stajich J.E."/>
            <person name="Tripathy S."/>
            <person name="Wawra S."/>
            <person name="van West P."/>
            <person name="Whitty B.R."/>
            <person name="Coutinho P.M."/>
            <person name="Henrissat B."/>
            <person name="Martin F."/>
            <person name="Thomas P.D."/>
            <person name="Tyler B.M."/>
            <person name="De Vries R.P."/>
            <person name="Kamoun S."/>
            <person name="Yandell M."/>
            <person name="Tisserat N."/>
            <person name="Buell C.R."/>
        </authorList>
    </citation>
    <scope>NUCLEOTIDE SEQUENCE</scope>
    <source>
        <strain evidence="7">DAOM:BR144</strain>
    </source>
</reference>
<dbReference type="AlphaFoldDB" id="K3W6X3"/>
<dbReference type="Pfam" id="PF00612">
    <property type="entry name" value="IQ"/>
    <property type="match status" value="3"/>
</dbReference>
<dbReference type="HOGENOM" id="CLU_954667_0_0_1"/>
<evidence type="ECO:0000256" key="5">
    <source>
        <dbReference type="SAM" id="MobiDB-lite"/>
    </source>
</evidence>
<dbReference type="eggNOG" id="ENOG502RY5B">
    <property type="taxonomic scope" value="Eukaryota"/>
</dbReference>
<dbReference type="GO" id="GO:0005737">
    <property type="term" value="C:cytoplasm"/>
    <property type="evidence" value="ECO:0007669"/>
    <property type="project" value="UniProtKB-SubCell"/>
</dbReference>